<dbReference type="SUPFAM" id="SSF52540">
    <property type="entry name" value="P-loop containing nucleoside triphosphate hydrolases"/>
    <property type="match status" value="1"/>
</dbReference>
<feature type="region of interest" description="Disordered" evidence="1">
    <location>
        <begin position="477"/>
        <end position="504"/>
    </location>
</feature>
<protein>
    <submittedName>
        <fullName evidence="2">Hypothetical chloroplast RF2</fullName>
    </submittedName>
</protein>
<evidence type="ECO:0000256" key="1">
    <source>
        <dbReference type="SAM" id="MobiDB-lite"/>
    </source>
</evidence>
<name>A0A3Q9R283_SELLP</name>
<feature type="compositionally biased region" description="Basic and acidic residues" evidence="1">
    <location>
        <begin position="487"/>
        <end position="502"/>
    </location>
</feature>
<feature type="region of interest" description="Disordered" evidence="1">
    <location>
        <begin position="736"/>
        <end position="758"/>
    </location>
</feature>
<keyword evidence="2" id="KW-0934">Plastid</keyword>
<dbReference type="Gene3D" id="1.10.8.60">
    <property type="match status" value="1"/>
</dbReference>
<gene>
    <name evidence="2" type="primary">ycf2</name>
</gene>
<accession>A0A3Q9R283</accession>
<geneLocation type="plastid" evidence="2"/>
<dbReference type="InterPro" id="IPR027417">
    <property type="entry name" value="P-loop_NTPase"/>
</dbReference>
<evidence type="ECO:0000313" key="2">
    <source>
        <dbReference type="EMBL" id="AZU95881.1"/>
    </source>
</evidence>
<reference evidence="2" key="1">
    <citation type="journal article" date="2018" name="New Phytol.">
        <title>Lycophyte plastid genomics: extreme variation in GC, gene and intron content and multiple inversions between a direct and inverted orientation of the rRNA repeat.</title>
        <authorList>
            <person name="Mower J.P."/>
            <person name="Ma P.F."/>
            <person name="Grewe F."/>
            <person name="Taylor A."/>
            <person name="Michael T.P."/>
            <person name="VanBuren R."/>
            <person name="Qiu Y.L."/>
        </authorList>
    </citation>
    <scope>NUCLEOTIDE SEQUENCE</scope>
</reference>
<organism evidence="2">
    <name type="scientific">Selaginella lepidophylla</name>
    <name type="common">Resurrection plant</name>
    <name type="synonym">Lycopodium lepidophyllum</name>
    <dbReference type="NCBI Taxonomy" id="59777"/>
    <lineage>
        <taxon>Eukaryota</taxon>
        <taxon>Viridiplantae</taxon>
        <taxon>Streptophyta</taxon>
        <taxon>Embryophyta</taxon>
        <taxon>Tracheophyta</taxon>
        <taxon>Lycopodiopsida</taxon>
        <taxon>Selaginellales</taxon>
        <taxon>Selaginellaceae</taxon>
        <taxon>Selaginella</taxon>
    </lineage>
</organism>
<dbReference type="EMBL" id="MK089531">
    <property type="protein sequence ID" value="AZU95881.1"/>
    <property type="molecule type" value="Genomic_DNA"/>
</dbReference>
<sequence length="1760" mass="196806">MGQTRFLFRAAEWTLGSLTAIPSNLAGRSVLRFPAKDRKPLTLGSDISYKFLVSSGLSLLAALVALREDFICGRDRDRQPPYPSERERVCTVRANRARGREKGTNSRHFNYLDIVLVTNEGSVYNAEQPAPTDGEEESYNDGKVRNAPLEESGRLDDSYGVFDIWGAKEDRRSVRFDPSEFSDAEPVTAPRSPGKKTYIITFTDRYMCSPLRSTLRYVVNGEYLHHDFIDGSSMALLDRSTPPSVTEPHHNHSKFVFRAVGRTGNATNQRREFIQFGTHLDYRHKLLTILLRLRRNLPRYIYLETAKIRTFWLEYERLSPAASAWIDQHPLNRRASHVIGRNWVKHLSSGSIYRYANRYSEVYKWLSNLLAEVSAGNFPLRQNYRMLHNRTKAKGVPTQGPFIWPGGRSLKLPSIRERFVYYIRDFKEAGYPSYATDALAAHPPETNCGAPSNHEQYQFWWDGPIVFPYSDGTTTNGFVVANPPQTRRNEPDGTERASEEPPRVSASVIFPGLYELFGSAKRGAENGSPKTCSRGADAPQSLYSSHMGCTKGPSPRSHLVPGRPNNHSFTYGQPHNTLSAYTLCAPAGEPLTLGNTGRISIIQSHIYKSLFRKHSGDHDRPFALAHGSYKLFESIQTTSQARGRMGAGSAANLYGKISPKGKQWGKLELAYCCRPRIRTGVMDSAGSRLKGSPCDGNLSLSGSMMGQSLEGEELGAHSETNYERYRIDKSMGSVGGDGAAYEGSPNDPPMGKSTHTAPSPHIGGPLWGVEWFVLLLRRNVFGIYKLQRACAPQFFTTREWKYSSDAILKTLPDISLPRSNYRTKLRGWIRLICGQLLRKPALKWLVGDDSSSQYLTAGALLLILSFITRRGPDYIDLWIRLGAVRFWLYPLQKYRFGRSMPRSSSRYHPFGAQRKSFEFLAATIEHYAKNGGNYLLSGGLFNRWLYDNKGLDIYPPAKLLHIQFVATDENNSRHELGGIYNRASFNNDYGYWTTREHGPYYLRCLARNYEKDKSKHMLLHSNARTGVSSALWQRITPSDEISVIPPATPQSGFSPSKGILLMVSAWAGRSYLTNDLAADFDAPLIPISVSELYETERYLTINEAKTNGIKLSATNLCRLIILGGLTERMSPRVIWIRDMQEMGHKVEEHLVRAEIATSFSGFSLLSSLILLTGYANRSKSTLVIGSTHKPRETDPSLICSNRLDRLINARMLSTPRRQKQFPVILRSRQFDLVENNSLPWLNAFGCKTMCCYARDLASLANEVFLIETSQYSITHGNALGSVMLGQVVHEPKICLNTVTNHSDHIYRVGKAATRGTVVGFIPASPSYEESVLKYPTSDEQFSYTPEWYEPSIAGTTIGEFAALSRVLGCLAVSAVHAWVAPESRRYDSISFAGSTVYDSTLARTALAGSIVAERQWSEIHEGQFLYGDLSLASRPLARATVSLLREAAVSVPSRSPKMEVGKYEMTEDTTARTHTNDTASNTHYYRVETAASTPVGHASDPSQTNDLDYDHVLFRYFTGYARRNLSFQGTYHQPGDVLLTDRFLVSGVPISTGRDDMEYQLPDKPASFTGRRYIWDPSSPRFCQFESSNPELFMGVDKSGSKPKGAGNVGAGGGGLIISGIGTNNRLAVTIHDNLMPIEALDESAVNGPVCRSRFALWGRGRSLNTIRHPDRLGARPKFKRTHLFYPVYLYQAWPIVEPPPYMVARSELPNHQQIWPGAGPLPGDAPTHSIISEIYQYLSKGFSDNVVLLSRAIGILDYK</sequence>
<dbReference type="RefSeq" id="YP_009555764.1">
    <property type="nucleotide sequence ID" value="NC_040927.1"/>
</dbReference>
<dbReference type="GeneID" id="39329484"/>
<proteinExistence type="predicted"/>
<dbReference type="Gene3D" id="3.40.50.300">
    <property type="entry name" value="P-loop containing nucleotide triphosphate hydrolases"/>
    <property type="match status" value="1"/>
</dbReference>